<dbReference type="SUPFAM" id="SSF63520">
    <property type="entry name" value="PTS-regulatory domain, PRD"/>
    <property type="match status" value="2"/>
</dbReference>
<evidence type="ECO:0000256" key="3">
    <source>
        <dbReference type="ARBA" id="ARBA00023163"/>
    </source>
</evidence>
<dbReference type="Gene3D" id="2.30.24.10">
    <property type="entry name" value="CAT RNA-binding domain"/>
    <property type="match status" value="1"/>
</dbReference>
<dbReference type="InterPro" id="IPR004341">
    <property type="entry name" value="CAT_RNA-bd_dom"/>
</dbReference>
<dbReference type="PANTHER" id="PTHR30185:SF18">
    <property type="entry name" value="TRANSCRIPTIONAL REGULATOR MTLR"/>
    <property type="match status" value="1"/>
</dbReference>
<dbReference type="Gene3D" id="1.10.1790.10">
    <property type="entry name" value="PRD domain"/>
    <property type="match status" value="2"/>
</dbReference>
<dbReference type="Pfam" id="PF00874">
    <property type="entry name" value="PRD"/>
    <property type="match status" value="2"/>
</dbReference>
<sequence>MYRIGKVLNHNAVLAVNGEDGKQYLLMGKGIGFGKKVSERVEPGEDSRIYTLQSCEERGSADEIVKTIDPEFLEISNLVLDEAEKVFGHIDRNILFPLADHLYYAVERIKKHEQISNPLTEDIRILFHMEYKAASCVVPVLEQKFGITIGDDEVGYIALHVHSAIDDDKVSDAMKTARAVRECIEIVENAMGKRIDVMTLSYNRLMNHVRYMIVRALSGEKLKMSLNDYMSVKYPEEFAMAEKICEQIGKTIGCTMKDAETGYLAMHICRVTSGELDSDEE</sequence>
<accession>A0ABR7N0N2</accession>
<dbReference type="RefSeq" id="WP_249297262.1">
    <property type="nucleotide sequence ID" value="NZ_JACRSX010000002.1"/>
</dbReference>
<dbReference type="InterPro" id="IPR050661">
    <property type="entry name" value="BglG_antiterminators"/>
</dbReference>
<evidence type="ECO:0000259" key="4">
    <source>
        <dbReference type="PROSITE" id="PS51372"/>
    </source>
</evidence>
<dbReference type="PANTHER" id="PTHR30185">
    <property type="entry name" value="CRYPTIC BETA-GLUCOSIDE BGL OPERON ANTITERMINATOR"/>
    <property type="match status" value="1"/>
</dbReference>
<dbReference type="Pfam" id="PF03123">
    <property type="entry name" value="CAT_RBD"/>
    <property type="match status" value="1"/>
</dbReference>
<keyword evidence="6" id="KW-1185">Reference proteome</keyword>
<evidence type="ECO:0000256" key="1">
    <source>
        <dbReference type="ARBA" id="ARBA00022737"/>
    </source>
</evidence>
<name>A0ABR7N0N2_9FIRM</name>
<dbReference type="Proteomes" id="UP000606193">
    <property type="component" value="Unassembled WGS sequence"/>
</dbReference>
<dbReference type="SMART" id="SM01061">
    <property type="entry name" value="CAT_RBD"/>
    <property type="match status" value="1"/>
</dbReference>
<evidence type="ECO:0000313" key="5">
    <source>
        <dbReference type="EMBL" id="MBC8561593.1"/>
    </source>
</evidence>
<dbReference type="InterPro" id="IPR036634">
    <property type="entry name" value="PRD_sf"/>
</dbReference>
<dbReference type="InterPro" id="IPR011608">
    <property type="entry name" value="PRD"/>
</dbReference>
<keyword evidence="1" id="KW-0677">Repeat</keyword>
<dbReference type="SUPFAM" id="SSF50151">
    <property type="entry name" value="SacY-like RNA-binding domain"/>
    <property type="match status" value="1"/>
</dbReference>
<comment type="caution">
    <text evidence="5">The sequence shown here is derived from an EMBL/GenBank/DDBJ whole genome shotgun (WGS) entry which is preliminary data.</text>
</comment>
<feature type="domain" description="PRD" evidence="4">
    <location>
        <begin position="67"/>
        <end position="171"/>
    </location>
</feature>
<organism evidence="5 6">
    <name type="scientific">Jutongia huaianensis</name>
    <dbReference type="NCBI Taxonomy" id="2763668"/>
    <lineage>
        <taxon>Bacteria</taxon>
        <taxon>Bacillati</taxon>
        <taxon>Bacillota</taxon>
        <taxon>Clostridia</taxon>
        <taxon>Lachnospirales</taxon>
        <taxon>Lachnospiraceae</taxon>
        <taxon>Jutongia</taxon>
    </lineage>
</organism>
<dbReference type="EMBL" id="JACRSX010000002">
    <property type="protein sequence ID" value="MBC8561593.1"/>
    <property type="molecule type" value="Genomic_DNA"/>
</dbReference>
<protein>
    <submittedName>
        <fullName evidence="5">PRD domain-containing protein</fullName>
    </submittedName>
</protein>
<dbReference type="PROSITE" id="PS51372">
    <property type="entry name" value="PRD_2"/>
    <property type="match status" value="2"/>
</dbReference>
<keyword evidence="3" id="KW-0804">Transcription</keyword>
<evidence type="ECO:0000313" key="6">
    <source>
        <dbReference type="Proteomes" id="UP000606193"/>
    </source>
</evidence>
<keyword evidence="2" id="KW-0805">Transcription regulation</keyword>
<evidence type="ECO:0000256" key="2">
    <source>
        <dbReference type="ARBA" id="ARBA00023015"/>
    </source>
</evidence>
<proteinExistence type="predicted"/>
<reference evidence="5 6" key="1">
    <citation type="submission" date="2020-08" db="EMBL/GenBank/DDBJ databases">
        <title>Genome public.</title>
        <authorList>
            <person name="Liu C."/>
            <person name="Sun Q."/>
        </authorList>
    </citation>
    <scope>NUCLEOTIDE SEQUENCE [LARGE SCALE GENOMIC DNA]</scope>
    <source>
        <strain evidence="5 6">NSJ-37</strain>
    </source>
</reference>
<dbReference type="InterPro" id="IPR036650">
    <property type="entry name" value="CAT_RNA-bd_dom_sf"/>
</dbReference>
<gene>
    <name evidence="5" type="ORF">H8704_02940</name>
</gene>
<feature type="domain" description="PRD" evidence="4">
    <location>
        <begin position="172"/>
        <end position="278"/>
    </location>
</feature>